<dbReference type="PANTHER" id="PTHR30046:SF0">
    <property type="entry name" value="FLAGELLAR M-RING PROTEIN"/>
    <property type="match status" value="1"/>
</dbReference>
<comment type="subcellular location">
    <subcellularLocation>
        <location evidence="1 9">Bacterial flagellum basal body</location>
    </subcellularLocation>
    <subcellularLocation>
        <location evidence="2">Cell membrane</location>
        <topology evidence="2">Multi-pass membrane protein</topology>
    </subcellularLocation>
</comment>
<feature type="transmembrane region" description="Helical" evidence="11">
    <location>
        <begin position="40"/>
        <end position="59"/>
    </location>
</feature>
<keyword evidence="6 11" id="KW-1133">Transmembrane helix</keyword>
<dbReference type="InterPro" id="IPR045851">
    <property type="entry name" value="AMP-bd_C_sf"/>
</dbReference>
<evidence type="ECO:0000259" key="13">
    <source>
        <dbReference type="Pfam" id="PF08345"/>
    </source>
</evidence>
<keyword evidence="7 11" id="KW-0472">Membrane</keyword>
<name>A0A1G5RIN9_9RHOB</name>
<reference evidence="14 15" key="1">
    <citation type="submission" date="2016-10" db="EMBL/GenBank/DDBJ databases">
        <authorList>
            <person name="de Groot N.N."/>
        </authorList>
    </citation>
    <scope>NUCLEOTIDE SEQUENCE [LARGE SCALE GENOMIC DNA]</scope>
    <source>
        <strain evidence="14 15">U95</strain>
    </source>
</reference>
<evidence type="ECO:0000259" key="12">
    <source>
        <dbReference type="Pfam" id="PF01514"/>
    </source>
</evidence>
<proteinExistence type="inferred from homology"/>
<keyword evidence="8 9" id="KW-0975">Bacterial flagellum</keyword>
<sequence length="579" mass="60905">MLRPMREKGCTPDRKTVRRRFIVQQIKDVWAGLDTRKRMIAVGATVFMFLSVFAMSHLANKPTMQLLYAGLESGSAGDVVRALEQRGTKYEVRGGSIYVPSENRDELRLTLASEGLPANGGKGYELLDTLSGFGTTSQMFDAAYWRAKEGELARTIVASPHVTQARVHIANTGSNPFQRTVEPTASVSVTPLGSPITPAQANAIRFLVASAVTGLAVDNVAVIDANGTLIGSPEAAAAAGAGNDDRSQAIRDRVMRLVEARVGKGNAVVEVSVETVTDTESIREKRVDPESRVAVSTDVEERADSSTNQSGEVTVASNIPDGDASSGEGSKANTSATRERINYEISETEKEIVRGPGAIKRLTVAVLVNGLSVTGDSGEATFQERPAEELQALHDLISAAVGFSPERGDIITLKSMEMPVNEPQGTVVNSSFLDNVYIDTMSLIQMAALAIVSLVLGLFVVKPILTSSAGSGAPALAGPGGAVLGDDGELGGLPALDGPDFMSNPNLGEGIALDGEIENSETGAFEPLGELGGMGGGLPMLGGGGSGDPVDRLRSMIGERQEETVQILRGWLEENEERA</sequence>
<dbReference type="InterPro" id="IPR013556">
    <property type="entry name" value="Flag_M-ring_C"/>
</dbReference>
<dbReference type="GO" id="GO:0005886">
    <property type="term" value="C:plasma membrane"/>
    <property type="evidence" value="ECO:0007669"/>
    <property type="project" value="UniProtKB-SubCell"/>
</dbReference>
<keyword evidence="14" id="KW-0966">Cell projection</keyword>
<evidence type="ECO:0000256" key="8">
    <source>
        <dbReference type="ARBA" id="ARBA00023143"/>
    </source>
</evidence>
<keyword evidence="4" id="KW-1003">Cell membrane</keyword>
<accession>A0A1G5RIN9</accession>
<evidence type="ECO:0000313" key="14">
    <source>
        <dbReference type="EMBL" id="SCZ73992.1"/>
    </source>
</evidence>
<evidence type="ECO:0000313" key="15">
    <source>
        <dbReference type="Proteomes" id="UP000198767"/>
    </source>
</evidence>
<feature type="domain" description="Flagellar M-ring C-terminal" evidence="13">
    <location>
        <begin position="260"/>
        <end position="417"/>
    </location>
</feature>
<evidence type="ECO:0000256" key="6">
    <source>
        <dbReference type="ARBA" id="ARBA00022989"/>
    </source>
</evidence>
<feature type="compositionally biased region" description="Polar residues" evidence="10">
    <location>
        <begin position="305"/>
        <end position="317"/>
    </location>
</feature>
<dbReference type="GO" id="GO:0003774">
    <property type="term" value="F:cytoskeletal motor activity"/>
    <property type="evidence" value="ECO:0007669"/>
    <property type="project" value="InterPro"/>
</dbReference>
<comment type="similarity">
    <text evidence="3 9">Belongs to the FliF family.</text>
</comment>
<dbReference type="InterPro" id="IPR043427">
    <property type="entry name" value="YscJ/FliF"/>
</dbReference>
<dbReference type="STRING" id="1156985.SAMN04488118_1214"/>
<dbReference type="Pfam" id="PF01514">
    <property type="entry name" value="YscJ_FliF"/>
    <property type="match status" value="1"/>
</dbReference>
<keyword evidence="14" id="KW-0969">Cilium</keyword>
<keyword evidence="5 11" id="KW-0812">Transmembrane</keyword>
<evidence type="ECO:0000256" key="11">
    <source>
        <dbReference type="SAM" id="Phobius"/>
    </source>
</evidence>
<dbReference type="GO" id="GO:0071973">
    <property type="term" value="P:bacterial-type flagellum-dependent cell motility"/>
    <property type="evidence" value="ECO:0007669"/>
    <property type="project" value="InterPro"/>
</dbReference>
<evidence type="ECO:0000256" key="7">
    <source>
        <dbReference type="ARBA" id="ARBA00023136"/>
    </source>
</evidence>
<organism evidence="14 15">
    <name type="scientific">Epibacterium ulvae</name>
    <dbReference type="NCBI Taxonomy" id="1156985"/>
    <lineage>
        <taxon>Bacteria</taxon>
        <taxon>Pseudomonadati</taxon>
        <taxon>Pseudomonadota</taxon>
        <taxon>Alphaproteobacteria</taxon>
        <taxon>Rhodobacterales</taxon>
        <taxon>Roseobacteraceae</taxon>
        <taxon>Epibacterium</taxon>
    </lineage>
</organism>
<evidence type="ECO:0000256" key="3">
    <source>
        <dbReference type="ARBA" id="ARBA00007971"/>
    </source>
</evidence>
<dbReference type="PRINTS" id="PR01009">
    <property type="entry name" value="FLGMRINGFLIF"/>
</dbReference>
<dbReference type="PIRSF" id="PIRSF004862">
    <property type="entry name" value="FliF"/>
    <property type="match status" value="1"/>
</dbReference>
<keyword evidence="14" id="KW-0282">Flagellum</keyword>
<dbReference type="GO" id="GO:0009431">
    <property type="term" value="C:bacterial-type flagellum basal body, MS ring"/>
    <property type="evidence" value="ECO:0007669"/>
    <property type="project" value="InterPro"/>
</dbReference>
<feature type="domain" description="Flagellar M-ring N-terminal" evidence="12">
    <location>
        <begin position="60"/>
        <end position="230"/>
    </location>
</feature>
<dbReference type="EMBL" id="FMWG01000021">
    <property type="protein sequence ID" value="SCZ73992.1"/>
    <property type="molecule type" value="Genomic_DNA"/>
</dbReference>
<evidence type="ECO:0000256" key="2">
    <source>
        <dbReference type="ARBA" id="ARBA00004651"/>
    </source>
</evidence>
<feature type="region of interest" description="Disordered" evidence="10">
    <location>
        <begin position="278"/>
        <end position="338"/>
    </location>
</feature>
<dbReference type="Gene3D" id="3.30.300.30">
    <property type="match status" value="1"/>
</dbReference>
<evidence type="ECO:0000256" key="4">
    <source>
        <dbReference type="ARBA" id="ARBA00022475"/>
    </source>
</evidence>
<comment type="function">
    <text evidence="9">The M ring may be actively involved in energy transduction.</text>
</comment>
<feature type="compositionally biased region" description="Basic and acidic residues" evidence="10">
    <location>
        <begin position="280"/>
        <end position="291"/>
    </location>
</feature>
<protein>
    <recommendedName>
        <fullName evidence="9">Flagellar M-ring protein</fullName>
    </recommendedName>
</protein>
<evidence type="ECO:0000256" key="9">
    <source>
        <dbReference type="PIRNR" id="PIRNR004862"/>
    </source>
</evidence>
<evidence type="ECO:0000256" key="5">
    <source>
        <dbReference type="ARBA" id="ARBA00022692"/>
    </source>
</evidence>
<dbReference type="Pfam" id="PF08345">
    <property type="entry name" value="YscJ_FliF_C"/>
    <property type="match status" value="1"/>
</dbReference>
<dbReference type="AlphaFoldDB" id="A0A1G5RIN9"/>
<dbReference type="NCBIfam" id="TIGR00206">
    <property type="entry name" value="fliF"/>
    <property type="match status" value="1"/>
</dbReference>
<dbReference type="InterPro" id="IPR000067">
    <property type="entry name" value="FlgMring_FliF"/>
</dbReference>
<evidence type="ECO:0000256" key="10">
    <source>
        <dbReference type="SAM" id="MobiDB-lite"/>
    </source>
</evidence>
<dbReference type="Proteomes" id="UP000198767">
    <property type="component" value="Unassembled WGS sequence"/>
</dbReference>
<evidence type="ECO:0000256" key="1">
    <source>
        <dbReference type="ARBA" id="ARBA00004117"/>
    </source>
</evidence>
<feature type="compositionally biased region" description="Polar residues" evidence="10">
    <location>
        <begin position="327"/>
        <end position="336"/>
    </location>
</feature>
<gene>
    <name evidence="14" type="ORF">SAMN04488118_1214</name>
</gene>
<dbReference type="InterPro" id="IPR006182">
    <property type="entry name" value="FliF_N_dom"/>
</dbReference>
<keyword evidence="15" id="KW-1185">Reference proteome</keyword>
<dbReference type="PANTHER" id="PTHR30046">
    <property type="entry name" value="FLAGELLAR M-RING PROTEIN"/>
    <property type="match status" value="1"/>
</dbReference>